<dbReference type="Gene3D" id="2.60.120.1540">
    <property type="match status" value="1"/>
</dbReference>
<dbReference type="SMART" id="SM01419">
    <property type="entry name" value="Thiol-ester_cl"/>
    <property type="match status" value="1"/>
</dbReference>
<evidence type="ECO:0000256" key="2">
    <source>
        <dbReference type="ARBA" id="ARBA00022525"/>
    </source>
</evidence>
<dbReference type="InterPro" id="IPR050473">
    <property type="entry name" value="A2M/Complement_sys"/>
</dbReference>
<dbReference type="InterPro" id="IPR047565">
    <property type="entry name" value="Alpha-macroglob_thiol-ester_cl"/>
</dbReference>
<dbReference type="Gene3D" id="2.60.40.1940">
    <property type="match status" value="1"/>
</dbReference>
<dbReference type="Gene3D" id="2.60.40.10">
    <property type="entry name" value="Immunoglobulins"/>
    <property type="match status" value="2"/>
</dbReference>
<dbReference type="SMART" id="SM01359">
    <property type="entry name" value="A2M_N_2"/>
    <property type="match status" value="1"/>
</dbReference>
<dbReference type="SUPFAM" id="SSF50242">
    <property type="entry name" value="TIMP-like"/>
    <property type="match status" value="1"/>
</dbReference>
<dbReference type="PANTHER" id="PTHR11412:SF81">
    <property type="entry name" value="COMPLEMENT C3"/>
    <property type="match status" value="1"/>
</dbReference>
<dbReference type="GO" id="GO:0004866">
    <property type="term" value="F:endopeptidase inhibitor activity"/>
    <property type="evidence" value="ECO:0007669"/>
    <property type="project" value="InterPro"/>
</dbReference>
<dbReference type="Pfam" id="PF07703">
    <property type="entry name" value="A2M_BRD"/>
    <property type="match status" value="1"/>
</dbReference>
<keyword evidence="5" id="KW-0472">Membrane</keyword>
<dbReference type="SMART" id="SM00643">
    <property type="entry name" value="C345C"/>
    <property type="match status" value="1"/>
</dbReference>
<dbReference type="InterPro" id="IPR041425">
    <property type="entry name" value="C3/4/5_MG1"/>
</dbReference>
<dbReference type="CDD" id="cd00017">
    <property type="entry name" value="ANATO"/>
    <property type="match status" value="1"/>
</dbReference>
<keyword evidence="3" id="KW-0882">Thioester bond</keyword>
<dbReference type="InterPro" id="IPR019742">
    <property type="entry name" value="MacrogloblnA2_CS"/>
</dbReference>
<evidence type="ECO:0000259" key="6">
    <source>
        <dbReference type="PROSITE" id="PS01178"/>
    </source>
</evidence>
<dbReference type="Gene3D" id="2.40.50.120">
    <property type="match status" value="1"/>
</dbReference>
<keyword evidence="9" id="KW-1185">Reference proteome</keyword>
<dbReference type="SMART" id="SM01360">
    <property type="entry name" value="A2M"/>
    <property type="match status" value="1"/>
</dbReference>
<dbReference type="InterPro" id="IPR011625">
    <property type="entry name" value="A2M_N_BRD"/>
</dbReference>
<keyword evidence="2" id="KW-0964">Secreted</keyword>
<dbReference type="PROSITE" id="PS01178">
    <property type="entry name" value="ANAPHYLATOXIN_2"/>
    <property type="match status" value="1"/>
</dbReference>
<dbReference type="SMART" id="SM00104">
    <property type="entry name" value="ANATO"/>
    <property type="match status" value="1"/>
</dbReference>
<reference evidence="8" key="2">
    <citation type="submission" date="2025-08" db="UniProtKB">
        <authorList>
            <consortium name="Ensembl"/>
        </authorList>
    </citation>
    <scope>IDENTIFICATION</scope>
</reference>
<organism evidence="8 9">
    <name type="scientific">Echeneis naucrates</name>
    <name type="common">Live sharksucker</name>
    <dbReference type="NCBI Taxonomy" id="173247"/>
    <lineage>
        <taxon>Eukaryota</taxon>
        <taxon>Metazoa</taxon>
        <taxon>Chordata</taxon>
        <taxon>Craniata</taxon>
        <taxon>Vertebrata</taxon>
        <taxon>Euteleostomi</taxon>
        <taxon>Actinopterygii</taxon>
        <taxon>Neopterygii</taxon>
        <taxon>Teleostei</taxon>
        <taxon>Neoteleostei</taxon>
        <taxon>Acanthomorphata</taxon>
        <taxon>Carangaria</taxon>
        <taxon>Carangiformes</taxon>
        <taxon>Echeneidae</taxon>
        <taxon>Echeneis</taxon>
    </lineage>
</organism>
<keyword evidence="5" id="KW-0812">Transmembrane</keyword>
<dbReference type="Pfam" id="PF07678">
    <property type="entry name" value="TED_complement"/>
    <property type="match status" value="1"/>
</dbReference>
<accession>A0A665W5I3</accession>
<dbReference type="PROSITE" id="PS50189">
    <property type="entry name" value="NTR"/>
    <property type="match status" value="1"/>
</dbReference>
<dbReference type="Pfam" id="PF07677">
    <property type="entry name" value="A2M_recep"/>
    <property type="match status" value="1"/>
</dbReference>
<evidence type="ECO:0000256" key="3">
    <source>
        <dbReference type="ARBA" id="ARBA00022966"/>
    </source>
</evidence>
<dbReference type="InterPro" id="IPR040839">
    <property type="entry name" value="MG4"/>
</dbReference>
<dbReference type="InterPro" id="IPR018933">
    <property type="entry name" value="Netrin_module_non-TIMP"/>
</dbReference>
<dbReference type="SUPFAM" id="SSF49410">
    <property type="entry name" value="Alpha-macroglobulin receptor domain"/>
    <property type="match status" value="1"/>
</dbReference>
<evidence type="ECO:0000259" key="7">
    <source>
        <dbReference type="PROSITE" id="PS50189"/>
    </source>
</evidence>
<dbReference type="FunFam" id="2.60.40.10:FF:000155">
    <property type="entry name" value="complement C3 isoform X1"/>
    <property type="match status" value="1"/>
</dbReference>
<dbReference type="InterPro" id="IPR001599">
    <property type="entry name" value="Macroglobln_a2"/>
</dbReference>
<dbReference type="PROSITE" id="PS00477">
    <property type="entry name" value="ALPHA_2_MACROGLOBULIN"/>
    <property type="match status" value="1"/>
</dbReference>
<dbReference type="Pfam" id="PF17790">
    <property type="entry name" value="MG1"/>
    <property type="match status" value="1"/>
</dbReference>
<dbReference type="Pfam" id="PF17789">
    <property type="entry name" value="MG4"/>
    <property type="match status" value="1"/>
</dbReference>
<dbReference type="Pfam" id="PF01821">
    <property type="entry name" value="ANATO"/>
    <property type="match status" value="1"/>
</dbReference>
<dbReference type="CDD" id="cd02896">
    <property type="entry name" value="complement_C3_C4_C5"/>
    <property type="match status" value="1"/>
</dbReference>
<dbReference type="InterPro" id="IPR000020">
    <property type="entry name" value="Anaphylatoxin/fibulin"/>
</dbReference>
<dbReference type="GO" id="GO:0005615">
    <property type="term" value="C:extracellular space"/>
    <property type="evidence" value="ECO:0007669"/>
    <property type="project" value="InterPro"/>
</dbReference>
<dbReference type="Gene3D" id="2.20.130.20">
    <property type="match status" value="1"/>
</dbReference>
<keyword evidence="4" id="KW-1015">Disulfide bond</keyword>
<proteinExistence type="predicted"/>
<dbReference type="Pfam" id="PF01759">
    <property type="entry name" value="NTR"/>
    <property type="match status" value="1"/>
</dbReference>
<dbReference type="SUPFAM" id="SSF47686">
    <property type="entry name" value="Anaphylotoxins (complement system)"/>
    <property type="match status" value="1"/>
</dbReference>
<feature type="domain" description="Anaphylatoxin-like" evidence="6">
    <location>
        <begin position="661"/>
        <end position="696"/>
    </location>
</feature>
<dbReference type="InterPro" id="IPR001134">
    <property type="entry name" value="Netrin_domain"/>
</dbReference>
<evidence type="ECO:0000313" key="8">
    <source>
        <dbReference type="Ensembl" id="ENSENLP00000039349.1"/>
    </source>
</evidence>
<dbReference type="PROSITE" id="PS01177">
    <property type="entry name" value="ANAPHYLATOXIN_1"/>
    <property type="match status" value="1"/>
</dbReference>
<dbReference type="SUPFAM" id="SSF48239">
    <property type="entry name" value="Terpenoid cyclases/Protein prenyltransferases"/>
    <property type="match status" value="1"/>
</dbReference>
<keyword evidence="5" id="KW-1133">Transmembrane helix</keyword>
<dbReference type="InterPro" id="IPR013783">
    <property type="entry name" value="Ig-like_fold"/>
</dbReference>
<dbReference type="InterPro" id="IPR018081">
    <property type="entry name" value="Anaphylatoxin_comp_syst"/>
</dbReference>
<reference evidence="8" key="3">
    <citation type="submission" date="2025-09" db="UniProtKB">
        <authorList>
            <consortium name="Ensembl"/>
        </authorList>
    </citation>
    <scope>IDENTIFICATION</scope>
</reference>
<dbReference type="SMART" id="SM01361">
    <property type="entry name" value="A2M_recep"/>
    <property type="match status" value="1"/>
</dbReference>
<dbReference type="FunFam" id="2.60.40.1940:FF:000001">
    <property type="entry name" value="Complement component C3"/>
    <property type="match status" value="1"/>
</dbReference>
<dbReference type="InterPro" id="IPR011626">
    <property type="entry name" value="Alpha-macroglobulin_TED"/>
</dbReference>
<dbReference type="Gene3D" id="2.60.40.690">
    <property type="entry name" value="Alpha-macroglobulin, receptor-binding domain"/>
    <property type="match status" value="1"/>
</dbReference>
<dbReference type="InterPro" id="IPR009048">
    <property type="entry name" value="A-macroglobulin_rcpt-bd"/>
</dbReference>
<evidence type="ECO:0000256" key="4">
    <source>
        <dbReference type="ARBA" id="ARBA00023157"/>
    </source>
</evidence>
<dbReference type="InterPro" id="IPR008930">
    <property type="entry name" value="Terpenoid_cyclase/PrenylTrfase"/>
</dbReference>
<evidence type="ECO:0000256" key="1">
    <source>
        <dbReference type="ARBA" id="ARBA00004613"/>
    </source>
</evidence>
<feature type="domain" description="NTR" evidence="7">
    <location>
        <begin position="1469"/>
        <end position="1620"/>
    </location>
</feature>
<dbReference type="FunFam" id="2.40.50.120:FF:000013">
    <property type="entry name" value="Complement C3"/>
    <property type="match status" value="1"/>
</dbReference>
<dbReference type="PANTHER" id="PTHR11412">
    <property type="entry name" value="MACROGLOBULIN / COMPLEMENT"/>
    <property type="match status" value="1"/>
</dbReference>
<dbReference type="Pfam" id="PF00207">
    <property type="entry name" value="A2M"/>
    <property type="match status" value="1"/>
</dbReference>
<evidence type="ECO:0000256" key="5">
    <source>
        <dbReference type="SAM" id="Phobius"/>
    </source>
</evidence>
<sequence length="1623" mass="181729">MTNKMLKPFRKIMSAPNVLSVGTRENIFFECQGCSDEVIPVNFKVTNFPSQTVTLDSGSVILNKQNDFQQFGNIMINPDSFVKDPNIKQYVHLEADFQDYKLGKVVMVTFQAGFIFIQTDKTLYTPNSKVHYRMFAVAPSMEPVKAGDNHADTSVSIEIVVLYFHFSLLFLCVCVFSNGIWKVVARFPSNPQFSFSTEFEVKEYVLPNFEVTLEIQKNYFHVDWNEYNVRVQAIYLFGEDVEGTAYAVFGVIMDDQKINFPGSLQRVTLDGGEAQVTLRKKAITDTFPDINSLVEKSIYVTVNVLTEDGGEMVKAELRNIQIVQSPYAIQFTKTSKFFKPGMDFDVMVEVLNPDGTPADQVQVTLNPGAVEGRTEENGMARLSINTKQTDTQLAISVSATTNVPGITQATASMTAHLYNSKSKSYLHIGVGKAEVSKGENLKVNFNYNRQSGAQSDITYLILSRGQLVKYGRYTKSGEVVVSTIILVTKEMMPSFRIIAYYHTADGEVVSDSVWVDVEDTCIGSLKLEPKESNRNSFEPGESFQLKVTGDPEAQVGLVAVDKGVFLLNSKFRLTQAKVWDIVEKHDPGCTAGGGQDGMMVFYDAGLAFKTNMDSETSTRTGDTLSLKVSLLCLILLLNRNVFLCFLLVILSKYADKKVRGCCFDGMKEVPVSYDCQRRSQFVLGDARCVAAYLECCTAMKTQRAEMQEDSLILARSEEDDSINFRISEVVSRSKFPESWHWTSVTLPACSDPTCRTTSIVTKPFPLKDSITTWQFIGIGLSKANSICVAPPLEVIARKDFFLKLILPYSVVRGEQVEIKAIIYNYRSSSATVYVDMLENQDVCSGASGHGRYREKIRVPARGTRSVSFVIIGMKIGLLDIDVRAVVHRMDISDGEKRPLRVVVIKISYFLIAESVQKTLNSGISPKKLVPGIKPTTQISITGREQLGSLVENAISGNSMGSLITQPGGCGEQNMIGMTLPVIAVTYLDKTNQWEVVGFNKRTEALQYITTGYHNEIPYRKSDGSFAVFKDYDGSTWLTAYVAKVFAMAYPYVGIDYKVICGAISFLIDSQQDTNGRFRDSGTIIHGEMIGNVRGTDADVSMTAFCLIAMQESRTLCRRIIPAIQEKINLGITYLKGRLESISNPYAAAIASYALANENALNHQILFKFMSPAGSHWPVHDSHLFTLEATAYALLALVKAFEEAKPIVRWFNGKQKYGGGYGSTQATIMVYQAVAEYWTSANEQPYDVSVELSHPGRSKPLSISLNKLNHYATKKDSMEGINKDVTVTATGNGEVVLLSVYYVLPYERESNCKKFNLSVQILPDKNEITYKLKIEVMFLDRQKDAIMAIVDVGMLTGFSVYTNDLDALSKGTSKIISHYDINSPLSERGSVILYLDKISHSEKQEISFRIQQDLKGKNLQPAAVTVYEYYDHQNKDETHCMKFYHPKREGGELMRLCSDENRCTCAEEECTLQKKENVNNDERIMKTCESTEEVKTDFVYKVKVESFLHKWGTDIYTLKILSVIKEGTDVGVLDKSRDFLSHRRCRSALNLLNGKTYLIMGVNRDVRSNVNINSIFDFQYVLGERTWVEYWPTAEECQTTAYASTCKGIEDLEYKYSTFACNSK</sequence>
<reference evidence="8" key="1">
    <citation type="submission" date="2021-04" db="EMBL/GenBank/DDBJ databases">
        <authorList>
            <consortium name="Wellcome Sanger Institute Data Sharing"/>
        </authorList>
    </citation>
    <scope>NUCLEOTIDE SEQUENCE [LARGE SCALE GENOMIC DNA]</scope>
</reference>
<dbReference type="Gene3D" id="1.20.91.20">
    <property type="entry name" value="Anaphylotoxins (complement system)"/>
    <property type="match status" value="1"/>
</dbReference>
<evidence type="ECO:0000313" key="9">
    <source>
        <dbReference type="Proteomes" id="UP000472264"/>
    </source>
</evidence>
<dbReference type="Gene3D" id="2.60.40.1930">
    <property type="match status" value="3"/>
</dbReference>
<name>A0A665W5I3_ECHNA</name>
<dbReference type="InterPro" id="IPR036595">
    <property type="entry name" value="A-macroglobulin_rcpt-bd_sf"/>
</dbReference>
<protein>
    <submittedName>
        <fullName evidence="8">Complement C3-like</fullName>
    </submittedName>
</protein>
<dbReference type="InterPro" id="IPR008993">
    <property type="entry name" value="TIMP-like_OB-fold"/>
</dbReference>
<dbReference type="Proteomes" id="UP000472264">
    <property type="component" value="Chromosome 1"/>
</dbReference>
<comment type="subcellular location">
    <subcellularLocation>
        <location evidence="1">Secreted</location>
    </subcellularLocation>
</comment>
<dbReference type="Gene3D" id="6.20.50.160">
    <property type="match status" value="1"/>
</dbReference>
<dbReference type="Pfam" id="PF17791">
    <property type="entry name" value="MG3"/>
    <property type="match status" value="1"/>
</dbReference>
<gene>
    <name evidence="8" type="primary">LOC115061121</name>
</gene>
<dbReference type="InterPro" id="IPR041555">
    <property type="entry name" value="MG3"/>
</dbReference>
<dbReference type="Gene3D" id="1.50.10.20">
    <property type="match status" value="1"/>
</dbReference>
<feature type="transmembrane region" description="Helical" evidence="5">
    <location>
        <begin position="160"/>
        <end position="181"/>
    </location>
</feature>
<dbReference type="Ensembl" id="ENSENLT00000040375.1">
    <property type="protein sequence ID" value="ENSENLP00000039349.1"/>
    <property type="gene ID" value="ENSENLG00000016332.1"/>
</dbReference>